<dbReference type="PANTHER" id="PTHR47672:SF1">
    <property type="entry name" value="E3 UBIQUITIN-PROTEIN LIGASE SNT2"/>
    <property type="match status" value="1"/>
</dbReference>
<comment type="caution">
    <text evidence="2">The sequence shown here is derived from an EMBL/GenBank/DDBJ whole genome shotgun (WGS) entry which is preliminary data.</text>
</comment>
<accession>A0ABD3NUC4</accession>
<feature type="compositionally biased region" description="Acidic residues" evidence="1">
    <location>
        <begin position="555"/>
        <end position="565"/>
    </location>
</feature>
<evidence type="ECO:0000313" key="2">
    <source>
        <dbReference type="EMBL" id="KAL3779021.1"/>
    </source>
</evidence>
<evidence type="ECO:0000313" key="3">
    <source>
        <dbReference type="Proteomes" id="UP001516023"/>
    </source>
</evidence>
<dbReference type="AlphaFoldDB" id="A0ABD3NUC4"/>
<proteinExistence type="predicted"/>
<dbReference type="InterPro" id="IPR011011">
    <property type="entry name" value="Znf_FYVE_PHD"/>
</dbReference>
<feature type="region of interest" description="Disordered" evidence="1">
    <location>
        <begin position="786"/>
        <end position="809"/>
    </location>
</feature>
<gene>
    <name evidence="2" type="ORF">HJC23_011460</name>
</gene>
<organism evidence="2 3">
    <name type="scientific">Cyclotella cryptica</name>
    <dbReference type="NCBI Taxonomy" id="29204"/>
    <lineage>
        <taxon>Eukaryota</taxon>
        <taxon>Sar</taxon>
        <taxon>Stramenopiles</taxon>
        <taxon>Ochrophyta</taxon>
        <taxon>Bacillariophyta</taxon>
        <taxon>Coscinodiscophyceae</taxon>
        <taxon>Thalassiosirophycidae</taxon>
        <taxon>Stephanodiscales</taxon>
        <taxon>Stephanodiscaceae</taxon>
        <taxon>Cyclotella</taxon>
    </lineage>
</organism>
<feature type="region of interest" description="Disordered" evidence="1">
    <location>
        <begin position="911"/>
        <end position="954"/>
    </location>
</feature>
<dbReference type="InterPro" id="IPR013083">
    <property type="entry name" value="Znf_RING/FYVE/PHD"/>
</dbReference>
<dbReference type="Gene3D" id="3.30.40.10">
    <property type="entry name" value="Zinc/RING finger domain, C3HC4 (zinc finger)"/>
    <property type="match status" value="1"/>
</dbReference>
<keyword evidence="3" id="KW-1185">Reference proteome</keyword>
<sequence length="965" mass="106777">MWGGGNPPARGGEGGGSSRLRSHDRRLDRGQNGSKTGAKRGKAIHANNNAAVITDKTTHPRKYCGCTPQTAADSSNHCNQKLLLARPVTKRAFRFREIKTRGNPRCTKCVKMTKLPSSVKCSDQDDLSIAYAKTCTDPISFDDVFDILQEYKRENNGSLTIRPDHPCFPKIIDALASLRIDSVILKRWLQRLALVRSLELNVPQNEKQQHNSLTCTPMMDPDVGTWIQTQLDYCCLHNQGLPNPLSSGQLRMLSEIGLQTLLKLRSVANARKETPLDPLKTSKNASENFRLEETERTSMSESSNIPALIKQESVFNSPCKSNPYETSFVSELVKEETKSTSTGIAASGIKQETAVGSNSNTRVNGHEKNNSQIESISDKSDVAIKHGETDKEDSAEMKGKCDVCRKRDGHKGHNLQQCKVCGLKVHELCYGLIATQGKNPDFVCYACAAVGRQIEVNVPSRVGGPGKKNKREFMTQEARPTECVLCSFDDGSIHAMHPIMDTHGEHGRQLVLPKTSKKEKRLAWAHTLCATFICTNPITAGCVYGLDQDNEFQLDNDEEEESNDDQSERESCAEGGEEDTEAGAEEGSTSKDKESNNLSSLCAYAIAGRREDWLWTNRIKECRTYKCFICGEDDTHVSSLRIPIQCIVDDEEDYEYIEFRDWRQNFAKQHPEPEFVEEKRSKCSVAMHVGCARWKADLEKVSGKAAHLVYFYPGQQQGELDAKFQKAVANCYCTAHAREVILGNPKNAVKKDNIPVHASEVNVERPQKKRNLSATTFNHQIQNKRVRKVPGPKKSNVPPMISDPKPFGKRDSGVIVSDVREEEFVVLGKAGKALSRKTPGNSNSLKKLQQNPVAKVDDPVIPLAAKSSELSRHISISSSKASNSLRSILNKVVKGDESQVLSAATKLDDSSTLSRTTKPNAVPGNTFSLKLPPKKPVGILKNKTPGPIIGDRGSVEEIVRDRQLS</sequence>
<dbReference type="Proteomes" id="UP001516023">
    <property type="component" value="Unassembled WGS sequence"/>
</dbReference>
<feature type="compositionally biased region" description="Acidic residues" evidence="1">
    <location>
        <begin position="575"/>
        <end position="584"/>
    </location>
</feature>
<dbReference type="PANTHER" id="PTHR47672">
    <property type="entry name" value="E3 UBIQUITIN-PROTEIN LIGASE SNT2"/>
    <property type="match status" value="1"/>
</dbReference>
<feature type="compositionally biased region" description="Polar residues" evidence="1">
    <location>
        <begin position="911"/>
        <end position="928"/>
    </location>
</feature>
<feature type="compositionally biased region" description="Gly residues" evidence="1">
    <location>
        <begin position="1"/>
        <end position="17"/>
    </location>
</feature>
<feature type="region of interest" description="Disordered" evidence="1">
    <location>
        <begin position="555"/>
        <end position="595"/>
    </location>
</feature>
<feature type="region of interest" description="Disordered" evidence="1">
    <location>
        <begin position="273"/>
        <end position="305"/>
    </location>
</feature>
<protein>
    <submittedName>
        <fullName evidence="2">Uncharacterized protein</fullName>
    </submittedName>
</protein>
<feature type="compositionally biased region" description="Basic and acidic residues" evidence="1">
    <location>
        <begin position="289"/>
        <end position="298"/>
    </location>
</feature>
<feature type="region of interest" description="Disordered" evidence="1">
    <location>
        <begin position="1"/>
        <end position="46"/>
    </location>
</feature>
<reference evidence="2 3" key="1">
    <citation type="journal article" date="2020" name="G3 (Bethesda)">
        <title>Improved Reference Genome for Cyclotella cryptica CCMP332, a Model for Cell Wall Morphogenesis, Salinity Adaptation, and Lipid Production in Diatoms (Bacillariophyta).</title>
        <authorList>
            <person name="Roberts W.R."/>
            <person name="Downey K.M."/>
            <person name="Ruck E.C."/>
            <person name="Traller J.C."/>
            <person name="Alverson A.J."/>
        </authorList>
    </citation>
    <scope>NUCLEOTIDE SEQUENCE [LARGE SCALE GENOMIC DNA]</scope>
    <source>
        <strain evidence="2 3">CCMP332</strain>
    </source>
</reference>
<evidence type="ECO:0000256" key="1">
    <source>
        <dbReference type="SAM" id="MobiDB-lite"/>
    </source>
</evidence>
<name>A0ABD3NUC4_9STRA</name>
<dbReference type="SUPFAM" id="SSF57903">
    <property type="entry name" value="FYVE/PHD zinc finger"/>
    <property type="match status" value="1"/>
</dbReference>
<dbReference type="InterPro" id="IPR029617">
    <property type="entry name" value="Snt2"/>
</dbReference>
<dbReference type="EMBL" id="JABMIG020000408">
    <property type="protein sequence ID" value="KAL3779021.1"/>
    <property type="molecule type" value="Genomic_DNA"/>
</dbReference>